<feature type="signal peptide" evidence="1">
    <location>
        <begin position="1"/>
        <end position="31"/>
    </location>
</feature>
<keyword evidence="3" id="KW-1185">Reference proteome</keyword>
<evidence type="ECO:0008006" key="4">
    <source>
        <dbReference type="Google" id="ProtNLM"/>
    </source>
</evidence>
<evidence type="ECO:0000313" key="2">
    <source>
        <dbReference type="EMBL" id="KAG9256630.1"/>
    </source>
</evidence>
<dbReference type="RefSeq" id="XP_046120554.1">
    <property type="nucleotide sequence ID" value="XM_046260074.1"/>
</dbReference>
<keyword evidence="1" id="KW-0732">Signal</keyword>
<dbReference type="EMBL" id="MU251247">
    <property type="protein sequence ID" value="KAG9256630.1"/>
    <property type="molecule type" value="Genomic_DNA"/>
</dbReference>
<name>A0A9P7ZR16_9HYPO</name>
<sequence>MQQCSSAPLQMMCGKLLGPLMLLFLSRRTSGILELPACHEGVRDRESRNACAQTHTVIEFLATTLGQASCDLEQAKPELRWLCIPPNRLTGCRPVGGCVADSYITCILVTGSTRTRDACANVAVATSMRGTA</sequence>
<evidence type="ECO:0000313" key="3">
    <source>
        <dbReference type="Proteomes" id="UP000887229"/>
    </source>
</evidence>
<organism evidence="2 3">
    <name type="scientific">Emericellopsis atlantica</name>
    <dbReference type="NCBI Taxonomy" id="2614577"/>
    <lineage>
        <taxon>Eukaryota</taxon>
        <taxon>Fungi</taxon>
        <taxon>Dikarya</taxon>
        <taxon>Ascomycota</taxon>
        <taxon>Pezizomycotina</taxon>
        <taxon>Sordariomycetes</taxon>
        <taxon>Hypocreomycetidae</taxon>
        <taxon>Hypocreales</taxon>
        <taxon>Bionectriaceae</taxon>
        <taxon>Emericellopsis</taxon>
    </lineage>
</organism>
<protein>
    <recommendedName>
        <fullName evidence="4">Secreted protein</fullName>
    </recommendedName>
</protein>
<gene>
    <name evidence="2" type="ORF">F5Z01DRAFT_480406</name>
</gene>
<reference evidence="2" key="1">
    <citation type="journal article" date="2021" name="IMA Fungus">
        <title>Genomic characterization of three marine fungi, including Emericellopsis atlantica sp. nov. with signatures of a generalist lifestyle and marine biomass degradation.</title>
        <authorList>
            <person name="Hagestad O.C."/>
            <person name="Hou L."/>
            <person name="Andersen J.H."/>
            <person name="Hansen E.H."/>
            <person name="Altermark B."/>
            <person name="Li C."/>
            <person name="Kuhnert E."/>
            <person name="Cox R.J."/>
            <person name="Crous P.W."/>
            <person name="Spatafora J.W."/>
            <person name="Lail K."/>
            <person name="Amirebrahimi M."/>
            <person name="Lipzen A."/>
            <person name="Pangilinan J."/>
            <person name="Andreopoulos W."/>
            <person name="Hayes R.D."/>
            <person name="Ng V."/>
            <person name="Grigoriev I.V."/>
            <person name="Jackson S.A."/>
            <person name="Sutton T.D.S."/>
            <person name="Dobson A.D.W."/>
            <person name="Rama T."/>
        </authorList>
    </citation>
    <scope>NUCLEOTIDE SEQUENCE</scope>
    <source>
        <strain evidence="2">TS7</strain>
    </source>
</reference>
<feature type="chain" id="PRO_5040210368" description="Secreted protein" evidence="1">
    <location>
        <begin position="32"/>
        <end position="132"/>
    </location>
</feature>
<accession>A0A9P7ZR16</accession>
<comment type="caution">
    <text evidence="2">The sequence shown here is derived from an EMBL/GenBank/DDBJ whole genome shotgun (WGS) entry which is preliminary data.</text>
</comment>
<dbReference type="Proteomes" id="UP000887229">
    <property type="component" value="Unassembled WGS sequence"/>
</dbReference>
<dbReference type="GeneID" id="70290977"/>
<proteinExistence type="predicted"/>
<evidence type="ECO:0000256" key="1">
    <source>
        <dbReference type="SAM" id="SignalP"/>
    </source>
</evidence>
<dbReference type="AlphaFoldDB" id="A0A9P7ZR16"/>